<feature type="transmembrane region" description="Helical" evidence="6">
    <location>
        <begin position="128"/>
        <end position="149"/>
    </location>
</feature>
<dbReference type="STRING" id="570519.SAMN04488116_2017"/>
<protein>
    <submittedName>
        <fullName evidence="7">Membrane protein</fullName>
    </submittedName>
</protein>
<feature type="transmembrane region" description="Helical" evidence="6">
    <location>
        <begin position="202"/>
        <end position="224"/>
    </location>
</feature>
<sequence length="288" mass="31988">MIQFLKTVFKHFFNSNTFQKGAALAYYAVFSIFPIIIILISLLGMIFGKEAVSGEIFAQLKDNLGSDAAWQIQDLIKNQHVNHNSLLTAIIGFATLALSASGMLGQIHNAFNAIWGIKAKPKNSILRYFTKHLASLSVLIFLFFILLVSTSANSFLVKHNAYVNPDHQFLLIYEHLVSFGIVSLMFAIMFRFLGDAQVHWKSALFGGIFTGFLFIFGKIGIGMYLGKMHISSVFGSASVLALIMLWVYYTSQIMFLGASFVKVLSDTTNRKIKPTSNAVAIENQEISS</sequence>
<dbReference type="InterPro" id="IPR017039">
    <property type="entry name" value="Virul_fac_BrkB"/>
</dbReference>
<gene>
    <name evidence="7" type="ORF">SAMN04488116_2017</name>
</gene>
<evidence type="ECO:0000313" key="8">
    <source>
        <dbReference type="Proteomes" id="UP000184532"/>
    </source>
</evidence>
<dbReference type="PIRSF" id="PIRSF035875">
    <property type="entry name" value="RNase_BN"/>
    <property type="match status" value="1"/>
</dbReference>
<dbReference type="EMBL" id="FQWL01000003">
    <property type="protein sequence ID" value="SHG66896.1"/>
    <property type="molecule type" value="Genomic_DNA"/>
</dbReference>
<dbReference type="NCBIfam" id="TIGR00765">
    <property type="entry name" value="yihY_not_rbn"/>
    <property type="match status" value="1"/>
</dbReference>
<accession>A0A1M5LPK7</accession>
<name>A0A1M5LPK7_9FLAO</name>
<dbReference type="GO" id="GO:0005886">
    <property type="term" value="C:plasma membrane"/>
    <property type="evidence" value="ECO:0007669"/>
    <property type="project" value="UniProtKB-SubCell"/>
</dbReference>
<keyword evidence="3 6" id="KW-0812">Transmembrane</keyword>
<feature type="transmembrane region" description="Helical" evidence="6">
    <location>
        <begin position="21"/>
        <end position="47"/>
    </location>
</feature>
<feature type="transmembrane region" description="Helical" evidence="6">
    <location>
        <begin position="86"/>
        <end position="107"/>
    </location>
</feature>
<evidence type="ECO:0000256" key="4">
    <source>
        <dbReference type="ARBA" id="ARBA00022989"/>
    </source>
</evidence>
<keyword evidence="8" id="KW-1185">Reference proteome</keyword>
<keyword evidence="4 6" id="KW-1133">Transmembrane helix</keyword>
<dbReference type="OrthoDB" id="9797028at2"/>
<evidence type="ECO:0000256" key="6">
    <source>
        <dbReference type="SAM" id="Phobius"/>
    </source>
</evidence>
<dbReference type="Proteomes" id="UP000184532">
    <property type="component" value="Unassembled WGS sequence"/>
</dbReference>
<evidence type="ECO:0000256" key="2">
    <source>
        <dbReference type="ARBA" id="ARBA00022475"/>
    </source>
</evidence>
<dbReference type="PANTHER" id="PTHR30213:SF1">
    <property type="entry name" value="INNER MEMBRANE PROTEIN YHJD"/>
    <property type="match status" value="1"/>
</dbReference>
<comment type="subcellular location">
    <subcellularLocation>
        <location evidence="1">Cell membrane</location>
        <topology evidence="1">Multi-pass membrane protein</topology>
    </subcellularLocation>
</comment>
<organism evidence="7 8">
    <name type="scientific">Flagellimonas flava</name>
    <dbReference type="NCBI Taxonomy" id="570519"/>
    <lineage>
        <taxon>Bacteria</taxon>
        <taxon>Pseudomonadati</taxon>
        <taxon>Bacteroidota</taxon>
        <taxon>Flavobacteriia</taxon>
        <taxon>Flavobacteriales</taxon>
        <taxon>Flavobacteriaceae</taxon>
        <taxon>Flagellimonas</taxon>
    </lineage>
</organism>
<dbReference type="RefSeq" id="WP_073179074.1">
    <property type="nucleotide sequence ID" value="NZ_FQWL01000003.1"/>
</dbReference>
<dbReference type="AlphaFoldDB" id="A0A1M5LPK7"/>
<proteinExistence type="predicted"/>
<dbReference type="PANTHER" id="PTHR30213">
    <property type="entry name" value="INNER MEMBRANE PROTEIN YHJD"/>
    <property type="match status" value="1"/>
</dbReference>
<keyword evidence="2" id="KW-1003">Cell membrane</keyword>
<dbReference type="Pfam" id="PF03631">
    <property type="entry name" value="Virul_fac_BrkB"/>
    <property type="match status" value="1"/>
</dbReference>
<reference evidence="8" key="1">
    <citation type="submission" date="2016-11" db="EMBL/GenBank/DDBJ databases">
        <authorList>
            <person name="Varghese N."/>
            <person name="Submissions S."/>
        </authorList>
    </citation>
    <scope>NUCLEOTIDE SEQUENCE [LARGE SCALE GENOMIC DNA]</scope>
    <source>
        <strain evidence="8">DSM 22638</strain>
    </source>
</reference>
<evidence type="ECO:0000256" key="3">
    <source>
        <dbReference type="ARBA" id="ARBA00022692"/>
    </source>
</evidence>
<evidence type="ECO:0000256" key="5">
    <source>
        <dbReference type="ARBA" id="ARBA00023136"/>
    </source>
</evidence>
<keyword evidence="5 6" id="KW-0472">Membrane</keyword>
<evidence type="ECO:0000313" key="7">
    <source>
        <dbReference type="EMBL" id="SHG66896.1"/>
    </source>
</evidence>
<feature type="transmembrane region" description="Helical" evidence="6">
    <location>
        <begin position="169"/>
        <end position="190"/>
    </location>
</feature>
<evidence type="ECO:0000256" key="1">
    <source>
        <dbReference type="ARBA" id="ARBA00004651"/>
    </source>
</evidence>